<dbReference type="Pfam" id="PF12804">
    <property type="entry name" value="NTP_transf_3"/>
    <property type="match status" value="1"/>
</dbReference>
<dbReference type="SUPFAM" id="SSF53448">
    <property type="entry name" value="Nucleotide-diphospho-sugar transferases"/>
    <property type="match status" value="1"/>
</dbReference>
<dbReference type="EMBL" id="CP002101">
    <property type="protein sequence ID" value="AEH61247.1"/>
    <property type="molecule type" value="Genomic_DNA"/>
</dbReference>
<dbReference type="KEGG" id="mzh:Mzhil_1403"/>
<dbReference type="RefSeq" id="WP_013898684.1">
    <property type="nucleotide sequence ID" value="NC_015676.1"/>
</dbReference>
<dbReference type="InterPro" id="IPR029044">
    <property type="entry name" value="Nucleotide-diphossugar_trans"/>
</dbReference>
<dbReference type="GO" id="GO:0016779">
    <property type="term" value="F:nucleotidyltransferase activity"/>
    <property type="evidence" value="ECO:0007669"/>
    <property type="project" value="UniProtKB-ARBA"/>
</dbReference>
<dbReference type="STRING" id="679901.Mzhil_1403"/>
<proteinExistence type="predicted"/>
<evidence type="ECO:0000313" key="3">
    <source>
        <dbReference type="Proteomes" id="UP000006622"/>
    </source>
</evidence>
<evidence type="ECO:0000313" key="2">
    <source>
        <dbReference type="EMBL" id="AEH61247.1"/>
    </source>
</evidence>
<protein>
    <submittedName>
        <fullName evidence="2">Putative nucleotidyltransferase</fullName>
    </submittedName>
</protein>
<feature type="domain" description="MobA-like NTP transferase" evidence="1">
    <location>
        <begin position="3"/>
        <end position="122"/>
    </location>
</feature>
<organism evidence="2 3">
    <name type="scientific">Methanosalsum zhilinae (strain DSM 4017 / NBRC 107636 / OCM 62 / WeN5)</name>
    <name type="common">Methanohalophilus zhilinae</name>
    <dbReference type="NCBI Taxonomy" id="679901"/>
    <lineage>
        <taxon>Archaea</taxon>
        <taxon>Methanobacteriati</taxon>
        <taxon>Methanobacteriota</taxon>
        <taxon>Stenosarchaea group</taxon>
        <taxon>Methanomicrobia</taxon>
        <taxon>Methanosarcinales</taxon>
        <taxon>Methanosarcinaceae</taxon>
        <taxon>Methanosalsum</taxon>
    </lineage>
</organism>
<dbReference type="InterPro" id="IPR025877">
    <property type="entry name" value="MobA-like_NTP_Trfase"/>
</dbReference>
<dbReference type="HOGENOM" id="CLU_098907_0_0_2"/>
<sequence>MDAIVMVGGRGGDLGIEDKPNLILLDKPIIGHVIDSLAGSENVDNIYVALSPFSLKTRETVLSRYSQDVDVIITPGMNYVADMIHAVKEAGISGPVLIIMYDIVMITPEVIDFIISEYQKCGKPSMSVHVPISIFRNSESRPETVFNRNGKLISPAGINIMLGKDIDQEQEDCNLVLHEMGLAFNLNTVYDLDRCEQIMVSRRC</sequence>
<dbReference type="AlphaFoldDB" id="F7XNP6"/>
<accession>F7XNP6</accession>
<dbReference type="Gene3D" id="3.90.550.10">
    <property type="entry name" value="Spore Coat Polysaccharide Biosynthesis Protein SpsA, Chain A"/>
    <property type="match status" value="1"/>
</dbReference>
<dbReference type="Proteomes" id="UP000006622">
    <property type="component" value="Chromosome"/>
</dbReference>
<keyword evidence="3" id="KW-1185">Reference proteome</keyword>
<evidence type="ECO:0000259" key="1">
    <source>
        <dbReference type="Pfam" id="PF12804"/>
    </source>
</evidence>
<name>F7XNP6_METZD</name>
<reference evidence="2" key="1">
    <citation type="submission" date="2010-07" db="EMBL/GenBank/DDBJ databases">
        <title>The complete genome of Methanosalsum zhilinae DSM 4017.</title>
        <authorList>
            <consortium name="US DOE Joint Genome Institute (JGI-PGF)"/>
            <person name="Lucas S."/>
            <person name="Copeland A."/>
            <person name="Lapidus A."/>
            <person name="Glavina del Rio T."/>
            <person name="Dalin E."/>
            <person name="Tice H."/>
            <person name="Bruce D."/>
            <person name="Goodwin L."/>
            <person name="Pitluck S."/>
            <person name="Kyrpides N."/>
            <person name="Mavromatis K."/>
            <person name="Ovchinnikova G."/>
            <person name="Daligault H."/>
            <person name="Detter J.C."/>
            <person name="Han C."/>
            <person name="Tapia R."/>
            <person name="Larimer F."/>
            <person name="Land M."/>
            <person name="Hauser L."/>
            <person name="Markowitz V."/>
            <person name="Cheng J.-F."/>
            <person name="Hugenholtz P."/>
            <person name="Woyke T."/>
            <person name="Wu D."/>
            <person name="Spring S."/>
            <person name="Schueler E."/>
            <person name="Brambilla E."/>
            <person name="Klenk H.-P."/>
            <person name="Eisen J.A."/>
        </authorList>
    </citation>
    <scope>NUCLEOTIDE SEQUENCE</scope>
    <source>
        <strain evidence="2">DSM 4017</strain>
    </source>
</reference>
<keyword evidence="2" id="KW-0808">Transferase</keyword>
<gene>
    <name evidence="2" type="ordered locus">Mzhil_1403</name>
</gene>
<dbReference type="GeneID" id="10823040"/>
<dbReference type="OrthoDB" id="9782at2157"/>